<sequence length="702" mass="77665">MTSSSNLQVTEYFSAKAFSSQVSGGGNDTKPDASNIEEAESSLRDGDSLNYEEARVLLGRYEYQKGNVEAALRVFEGIDIAAAIPKMKISLSMIGKPDTRRSQNYAAPPFSINTVSLLLEAAYFKSKSLQNFGRYREAADSCKIILDVIESSFPVGFPENLGADHKLKETLSNTIELLPELFQLADSHQEAILSFRRILLHRWNLDKETMANIQKQFAVFLLYGGGQDGNPPNLRFQTEGSFVPRNNTEEAILLLMILLRKASLKKIKWDPSVFDHLSYALSISGGLGSLGKQLEELLAGVIDNDERRLLLALCCYGEGDRLSALNLLRNVYENTSKNNDSNCGFALLLASKIHGESSSFNEGISTAKRAIDAFNDRCDGMVGVAYSSLGVSLSADSRAVGTGDAERVKQQSEALESLETAGRLTGLNDARILYRLSLENAEQRKLDAALCYAKQLLILEGGSHVNGWMLLARILSAQKQFRDGEIIVNAALDQTGKWDQGELLRTKAKLQLAQKQVKHAIQTYTQLLAILQVQHKSFGSQRKNLEIGEKHHRRLEMETWNDLAMVYISLSQWEDAEACLLKSKAICNYSASTRHTEGMLYEAKGLHKQALKAYKHALDVDPGHVPSLVSIAVVLRKLGGGSGPVARSFLNEALRVDRMSSSAWYNLGLLLRDENPTFLREAADCFEAATVLKETEPIEPFR</sequence>
<dbReference type="EMBL" id="JARYMX010000005">
    <property type="protein sequence ID" value="KAJ9547718.1"/>
    <property type="molecule type" value="Genomic_DNA"/>
</dbReference>
<dbReference type="Pfam" id="PF13424">
    <property type="entry name" value="TPR_12"/>
    <property type="match status" value="1"/>
</dbReference>
<evidence type="ECO:0000313" key="3">
    <source>
        <dbReference type="EMBL" id="KAJ9547718.1"/>
    </source>
</evidence>
<dbReference type="PANTHER" id="PTHR44102">
    <property type="entry name" value="PROTEIN NPG1"/>
    <property type="match status" value="1"/>
</dbReference>
<dbReference type="SUPFAM" id="SSF48452">
    <property type="entry name" value="TPR-like"/>
    <property type="match status" value="2"/>
</dbReference>
<evidence type="ECO:0000256" key="1">
    <source>
        <dbReference type="PROSITE-ProRule" id="PRU00339"/>
    </source>
</evidence>
<gene>
    <name evidence="3" type="ORF">OSB04_020261</name>
</gene>
<proteinExistence type="predicted"/>
<keyword evidence="4" id="KW-1185">Reference proteome</keyword>
<dbReference type="AlphaFoldDB" id="A0AA38TBF8"/>
<comment type="caution">
    <text evidence="3">The sequence shown here is derived from an EMBL/GenBank/DDBJ whole genome shotgun (WGS) entry which is preliminary data.</text>
</comment>
<dbReference type="InterPro" id="IPR011990">
    <property type="entry name" value="TPR-like_helical_dom_sf"/>
</dbReference>
<dbReference type="Proteomes" id="UP001172457">
    <property type="component" value="Chromosome 5"/>
</dbReference>
<organism evidence="3 4">
    <name type="scientific">Centaurea solstitialis</name>
    <name type="common">yellow star-thistle</name>
    <dbReference type="NCBI Taxonomy" id="347529"/>
    <lineage>
        <taxon>Eukaryota</taxon>
        <taxon>Viridiplantae</taxon>
        <taxon>Streptophyta</taxon>
        <taxon>Embryophyta</taxon>
        <taxon>Tracheophyta</taxon>
        <taxon>Spermatophyta</taxon>
        <taxon>Magnoliopsida</taxon>
        <taxon>eudicotyledons</taxon>
        <taxon>Gunneridae</taxon>
        <taxon>Pentapetalae</taxon>
        <taxon>asterids</taxon>
        <taxon>campanulids</taxon>
        <taxon>Asterales</taxon>
        <taxon>Asteraceae</taxon>
        <taxon>Carduoideae</taxon>
        <taxon>Cardueae</taxon>
        <taxon>Centaureinae</taxon>
        <taxon>Centaurea</taxon>
    </lineage>
</organism>
<reference evidence="3" key="1">
    <citation type="submission" date="2023-03" db="EMBL/GenBank/DDBJ databases">
        <title>Chromosome-scale reference genome and RAD-based genetic map of yellow starthistle (Centaurea solstitialis) reveal putative structural variation and QTLs associated with invader traits.</title>
        <authorList>
            <person name="Reatini B."/>
            <person name="Cang F.A."/>
            <person name="Jiang Q."/>
            <person name="Mckibben M.T.W."/>
            <person name="Barker M.S."/>
            <person name="Rieseberg L.H."/>
            <person name="Dlugosch K.M."/>
        </authorList>
    </citation>
    <scope>NUCLEOTIDE SEQUENCE</scope>
    <source>
        <strain evidence="3">CAN-66</strain>
        <tissue evidence="3">Leaf</tissue>
    </source>
</reference>
<dbReference type="PANTHER" id="PTHR44102:SF17">
    <property type="entry name" value="43KDA POSTSYNAPTIC PROTEIN-RELATED"/>
    <property type="match status" value="1"/>
</dbReference>
<dbReference type="PROSITE" id="PS50005">
    <property type="entry name" value="TPR"/>
    <property type="match status" value="1"/>
</dbReference>
<keyword evidence="1" id="KW-0802">TPR repeat</keyword>
<protein>
    <submittedName>
        <fullName evidence="3">Uncharacterized protein</fullName>
    </submittedName>
</protein>
<feature type="repeat" description="TPR" evidence="1">
    <location>
        <begin position="591"/>
        <end position="624"/>
    </location>
</feature>
<name>A0AA38TBF8_9ASTR</name>
<dbReference type="Gene3D" id="1.25.40.10">
    <property type="entry name" value="Tetratricopeptide repeat domain"/>
    <property type="match status" value="2"/>
</dbReference>
<dbReference type="SMART" id="SM00028">
    <property type="entry name" value="TPR"/>
    <property type="match status" value="6"/>
</dbReference>
<evidence type="ECO:0000256" key="2">
    <source>
        <dbReference type="SAM" id="MobiDB-lite"/>
    </source>
</evidence>
<feature type="region of interest" description="Disordered" evidence="2">
    <location>
        <begin position="20"/>
        <end position="45"/>
    </location>
</feature>
<dbReference type="InterPro" id="IPR043376">
    <property type="entry name" value="NPG1-like"/>
</dbReference>
<dbReference type="InterPro" id="IPR019734">
    <property type="entry name" value="TPR_rpt"/>
</dbReference>
<accession>A0AA38TBF8</accession>
<evidence type="ECO:0000313" key="4">
    <source>
        <dbReference type="Proteomes" id="UP001172457"/>
    </source>
</evidence>